<keyword evidence="2" id="KW-1185">Reference proteome</keyword>
<organism evidence="1 2">
    <name type="scientific">Engystomops pustulosus</name>
    <name type="common">Tungara frog</name>
    <name type="synonym">Physalaemus pustulosus</name>
    <dbReference type="NCBI Taxonomy" id="76066"/>
    <lineage>
        <taxon>Eukaryota</taxon>
        <taxon>Metazoa</taxon>
        <taxon>Chordata</taxon>
        <taxon>Craniata</taxon>
        <taxon>Vertebrata</taxon>
        <taxon>Euteleostomi</taxon>
        <taxon>Amphibia</taxon>
        <taxon>Batrachia</taxon>
        <taxon>Anura</taxon>
        <taxon>Neobatrachia</taxon>
        <taxon>Hyloidea</taxon>
        <taxon>Leptodactylidae</taxon>
        <taxon>Leiuperinae</taxon>
        <taxon>Engystomops</taxon>
    </lineage>
</organism>
<evidence type="ECO:0000313" key="1">
    <source>
        <dbReference type="EMBL" id="KAG8539141.1"/>
    </source>
</evidence>
<gene>
    <name evidence="1" type="ORF">GDO81_021359</name>
</gene>
<dbReference type="Proteomes" id="UP000824782">
    <property type="component" value="Unassembled WGS sequence"/>
</dbReference>
<evidence type="ECO:0000313" key="2">
    <source>
        <dbReference type="Proteomes" id="UP000824782"/>
    </source>
</evidence>
<name>A0AAV6YR47_ENGPU</name>
<reference evidence="1" key="1">
    <citation type="thesis" date="2020" institute="ProQuest LLC" country="789 East Eisenhower Parkway, Ann Arbor, MI, USA">
        <title>Comparative Genomics and Chromosome Evolution.</title>
        <authorList>
            <person name="Mudd A.B."/>
        </authorList>
    </citation>
    <scope>NUCLEOTIDE SEQUENCE</scope>
    <source>
        <strain evidence="1">237g6f4</strain>
        <tissue evidence="1">Blood</tissue>
    </source>
</reference>
<dbReference type="AlphaFoldDB" id="A0AAV6YR47"/>
<dbReference type="EMBL" id="WNYA01016099">
    <property type="protein sequence ID" value="KAG8539141.1"/>
    <property type="molecule type" value="Genomic_DNA"/>
</dbReference>
<proteinExistence type="predicted"/>
<sequence>MIGQMDSQHIPTTKAYTPVRSYNQIHWGTFTKGPNAAISSGFAIISVLQRIAPVFWCMRLDCGASALACMRQKSGAIGQPDGFRQTVEFKKGIVSQDQHSHAPERRR</sequence>
<comment type="caution">
    <text evidence="1">The sequence shown here is derived from an EMBL/GenBank/DDBJ whole genome shotgun (WGS) entry which is preliminary data.</text>
</comment>
<accession>A0AAV6YR47</accession>
<protein>
    <submittedName>
        <fullName evidence="1">Uncharacterized protein</fullName>
    </submittedName>
</protein>